<comment type="caution">
    <text evidence="2">The sequence shown here is derived from an EMBL/GenBank/DDBJ whole genome shotgun (WGS) entry which is preliminary data.</text>
</comment>
<reference evidence="2 3" key="1">
    <citation type="journal article" date="2024" name="IMA Fungus">
        <title>Apiospora arundinis, a panoply of carbohydrate-active enzymes and secondary metabolites.</title>
        <authorList>
            <person name="Sorensen T."/>
            <person name="Petersen C."/>
            <person name="Muurmann A.T."/>
            <person name="Christiansen J.V."/>
            <person name="Brundto M.L."/>
            <person name="Overgaard C.K."/>
            <person name="Boysen A.T."/>
            <person name="Wollenberg R.D."/>
            <person name="Larsen T.O."/>
            <person name="Sorensen J.L."/>
            <person name="Nielsen K.L."/>
            <person name="Sondergaard T.E."/>
        </authorList>
    </citation>
    <scope>NUCLEOTIDE SEQUENCE [LARGE SCALE GENOMIC DNA]</scope>
    <source>
        <strain evidence="2 3">AAU 773</strain>
    </source>
</reference>
<organism evidence="2 3">
    <name type="scientific">Apiospora arundinis</name>
    <dbReference type="NCBI Taxonomy" id="335852"/>
    <lineage>
        <taxon>Eukaryota</taxon>
        <taxon>Fungi</taxon>
        <taxon>Dikarya</taxon>
        <taxon>Ascomycota</taxon>
        <taxon>Pezizomycotina</taxon>
        <taxon>Sordariomycetes</taxon>
        <taxon>Xylariomycetidae</taxon>
        <taxon>Amphisphaeriales</taxon>
        <taxon>Apiosporaceae</taxon>
        <taxon>Apiospora</taxon>
    </lineage>
</organism>
<feature type="compositionally biased region" description="Polar residues" evidence="1">
    <location>
        <begin position="480"/>
        <end position="489"/>
    </location>
</feature>
<gene>
    <name evidence="2" type="ORF">PGQ11_010348</name>
</gene>
<keyword evidence="3" id="KW-1185">Reference proteome</keyword>
<feature type="compositionally biased region" description="Basic and acidic residues" evidence="1">
    <location>
        <begin position="333"/>
        <end position="349"/>
    </location>
</feature>
<evidence type="ECO:0000256" key="1">
    <source>
        <dbReference type="SAM" id="MobiDB-lite"/>
    </source>
</evidence>
<feature type="region of interest" description="Disordered" evidence="1">
    <location>
        <begin position="274"/>
        <end position="395"/>
    </location>
</feature>
<dbReference type="EMBL" id="JAPCWZ010000006">
    <property type="protein sequence ID" value="KAK8859614.1"/>
    <property type="molecule type" value="Genomic_DNA"/>
</dbReference>
<feature type="compositionally biased region" description="Basic and acidic residues" evidence="1">
    <location>
        <begin position="373"/>
        <end position="386"/>
    </location>
</feature>
<sequence>MTSRYDPKSPEFWYSPPSKQVLPEKDEEGFKFLDNDHIIPALPRESIPRQKGLAFPSPEDRTYRMYLTMIANEAAKYRVAFARGDDRKLKGTFCVMENLMNRIFQGATTLGTPWSDDHSGLPRWEPRNPCNAIAFMWHFFQRIDLEYEQATMGGFELGEEAQKCLKDCRDTLSEVAQGCLEWPLFKRDEGWWFHREYDELWETVWSSRVAPRTASIATQAQSPAETPVRAASPAILPAAASRMAAIAAVAIATAAPMEVAPVDATAAQTRMRTKLPDLPTQGNSDLSEPQRLQEKRSRSPQLLLAVTPSPKKPKFPPTGWFRPPEQAIPAKPSTDKTRKEQAKGSRLDGIDLGPPGQVRFAKPVVQNPPTRPSKTDKEKAKGARLDGDEEGQDAQTPCAACSKSHLRCRVAKDPVKFYSLKCNHCIAGKLGSCFTAGNPGFPYSQKTLEVCRRREDARVASMNRARRDAGASAGQRQIDAASNSTSSERGSPEKDSGNGD</sequence>
<dbReference type="Proteomes" id="UP001390339">
    <property type="component" value="Unassembled WGS sequence"/>
</dbReference>
<evidence type="ECO:0000313" key="3">
    <source>
        <dbReference type="Proteomes" id="UP001390339"/>
    </source>
</evidence>
<protein>
    <submittedName>
        <fullName evidence="2">Uncharacterized protein</fullName>
    </submittedName>
</protein>
<evidence type="ECO:0000313" key="2">
    <source>
        <dbReference type="EMBL" id="KAK8859614.1"/>
    </source>
</evidence>
<feature type="compositionally biased region" description="Basic and acidic residues" evidence="1">
    <location>
        <begin position="490"/>
        <end position="500"/>
    </location>
</feature>
<feature type="region of interest" description="Disordered" evidence="1">
    <location>
        <begin position="1"/>
        <end position="20"/>
    </location>
</feature>
<feature type="region of interest" description="Disordered" evidence="1">
    <location>
        <begin position="461"/>
        <end position="500"/>
    </location>
</feature>
<name>A0ABR2I9E6_9PEZI</name>
<accession>A0ABR2I9E6</accession>
<proteinExistence type="predicted"/>